<accession>Q4S2M3</accession>
<feature type="compositionally biased region" description="Basic and acidic residues" evidence="2">
    <location>
        <begin position="403"/>
        <end position="412"/>
    </location>
</feature>
<dbReference type="EMBL" id="CAAE01014760">
    <property type="protein sequence ID" value="CAG05109.1"/>
    <property type="molecule type" value="Genomic_DNA"/>
</dbReference>
<feature type="compositionally biased region" description="Polar residues" evidence="2">
    <location>
        <begin position="1080"/>
        <end position="1095"/>
    </location>
</feature>
<feature type="region of interest" description="Disordered" evidence="2">
    <location>
        <begin position="1"/>
        <end position="90"/>
    </location>
</feature>
<keyword evidence="1" id="KW-0175">Coiled coil</keyword>
<dbReference type="GO" id="GO:0005654">
    <property type="term" value="C:nucleoplasm"/>
    <property type="evidence" value="ECO:0007669"/>
    <property type="project" value="TreeGrafter"/>
</dbReference>
<feature type="compositionally biased region" description="Low complexity" evidence="2">
    <location>
        <begin position="364"/>
        <end position="380"/>
    </location>
</feature>
<dbReference type="GO" id="GO:0045892">
    <property type="term" value="P:negative regulation of DNA-templated transcription"/>
    <property type="evidence" value="ECO:0007669"/>
    <property type="project" value="TreeGrafter"/>
</dbReference>
<protein>
    <submittedName>
        <fullName evidence="3">(spotted green pufferfish) hypothetical protein</fullName>
    </submittedName>
</protein>
<reference evidence="3" key="1">
    <citation type="journal article" date="2004" name="Nature">
        <title>Genome duplication in the teleost fish Tetraodon nigroviridis reveals the early vertebrate proto-karyotype.</title>
        <authorList>
            <person name="Jaillon O."/>
            <person name="Aury J.-M."/>
            <person name="Brunet F."/>
            <person name="Petit J.-L."/>
            <person name="Stange-Thomann N."/>
            <person name="Mauceli E."/>
            <person name="Bouneau L."/>
            <person name="Fischer C."/>
            <person name="Ozouf-Costaz C."/>
            <person name="Bernot A."/>
            <person name="Nicaud S."/>
            <person name="Jaffe D."/>
            <person name="Fisher S."/>
            <person name="Lutfalla G."/>
            <person name="Dossat C."/>
            <person name="Segurens B."/>
            <person name="Dasilva C."/>
            <person name="Salanoubat M."/>
            <person name="Levy M."/>
            <person name="Boudet N."/>
            <person name="Castellano S."/>
            <person name="Anthouard V."/>
            <person name="Jubin C."/>
            <person name="Castelli V."/>
            <person name="Katinka M."/>
            <person name="Vacherie B."/>
            <person name="Biemont C."/>
            <person name="Skalli Z."/>
            <person name="Cattolico L."/>
            <person name="Poulain J."/>
            <person name="De Berardinis V."/>
            <person name="Cruaud C."/>
            <person name="Duprat S."/>
            <person name="Brottier P."/>
            <person name="Coutanceau J.-P."/>
            <person name="Gouzy J."/>
            <person name="Parra G."/>
            <person name="Lardier G."/>
            <person name="Chapple C."/>
            <person name="McKernan K.J."/>
            <person name="McEwan P."/>
            <person name="Bosak S."/>
            <person name="Kellis M."/>
            <person name="Volff J.-N."/>
            <person name="Guigo R."/>
            <person name="Zody M.C."/>
            <person name="Mesirov J."/>
            <person name="Lindblad-Toh K."/>
            <person name="Birren B."/>
            <person name="Nusbaum C."/>
            <person name="Kahn D."/>
            <person name="Robinson-Rechavi M."/>
            <person name="Laudet V."/>
            <person name="Schachter V."/>
            <person name="Quetier F."/>
            <person name="Saurin W."/>
            <person name="Scarpelli C."/>
            <person name="Wincker P."/>
            <person name="Lander E.S."/>
            <person name="Weissenbach J."/>
            <person name="Roest Crollius H."/>
        </authorList>
    </citation>
    <scope>NUCLEOTIDE SEQUENCE [LARGE SCALE GENOMIC DNA]</scope>
</reference>
<feature type="compositionally biased region" description="Basic and acidic residues" evidence="2">
    <location>
        <begin position="697"/>
        <end position="712"/>
    </location>
</feature>
<organism evidence="3">
    <name type="scientific">Tetraodon nigroviridis</name>
    <name type="common">Spotted green pufferfish</name>
    <name type="synonym">Chelonodon nigroviridis</name>
    <dbReference type="NCBI Taxonomy" id="99883"/>
    <lineage>
        <taxon>Eukaryota</taxon>
        <taxon>Metazoa</taxon>
        <taxon>Chordata</taxon>
        <taxon>Craniata</taxon>
        <taxon>Vertebrata</taxon>
        <taxon>Euteleostomi</taxon>
        <taxon>Actinopterygii</taxon>
        <taxon>Neopterygii</taxon>
        <taxon>Teleostei</taxon>
        <taxon>Neoteleostei</taxon>
        <taxon>Acanthomorphata</taxon>
        <taxon>Eupercaria</taxon>
        <taxon>Tetraodontiformes</taxon>
        <taxon>Tetradontoidea</taxon>
        <taxon>Tetraodontidae</taxon>
        <taxon>Tetraodon</taxon>
    </lineage>
</organism>
<feature type="compositionally biased region" description="Basic and acidic residues" evidence="2">
    <location>
        <begin position="145"/>
        <end position="156"/>
    </location>
</feature>
<feature type="region of interest" description="Disordered" evidence="2">
    <location>
        <begin position="142"/>
        <end position="164"/>
    </location>
</feature>
<evidence type="ECO:0000313" key="3">
    <source>
        <dbReference type="EMBL" id="CAG05109.1"/>
    </source>
</evidence>
<feature type="compositionally biased region" description="Pro residues" evidence="2">
    <location>
        <begin position="423"/>
        <end position="442"/>
    </location>
</feature>
<feature type="region of interest" description="Disordered" evidence="2">
    <location>
        <begin position="332"/>
        <end position="552"/>
    </location>
</feature>
<feature type="compositionally biased region" description="Low complexity" evidence="2">
    <location>
        <begin position="455"/>
        <end position="467"/>
    </location>
</feature>
<feature type="non-terminal residue" evidence="3">
    <location>
        <position position="1"/>
    </location>
</feature>
<feature type="region of interest" description="Disordered" evidence="2">
    <location>
        <begin position="629"/>
        <end position="713"/>
    </location>
</feature>
<dbReference type="AlphaFoldDB" id="Q4S2M3"/>
<evidence type="ECO:0000256" key="2">
    <source>
        <dbReference type="SAM" id="MobiDB-lite"/>
    </source>
</evidence>
<dbReference type="GO" id="GO:0045893">
    <property type="term" value="P:positive regulation of DNA-templated transcription"/>
    <property type="evidence" value="ECO:0007669"/>
    <property type="project" value="TreeGrafter"/>
</dbReference>
<gene>
    <name evidence="3" type="ORF">GSTENG00025020001</name>
</gene>
<feature type="compositionally biased region" description="Polar residues" evidence="2">
    <location>
        <begin position="1107"/>
        <end position="1124"/>
    </location>
</feature>
<feature type="region of interest" description="Disordered" evidence="2">
    <location>
        <begin position="268"/>
        <end position="307"/>
    </location>
</feature>
<comment type="caution">
    <text evidence="3">The sequence shown here is derived from an EMBL/GenBank/DDBJ whole genome shotgun (WGS) entry which is preliminary data.</text>
</comment>
<proteinExistence type="predicted"/>
<feature type="compositionally biased region" description="Polar residues" evidence="2">
    <location>
        <begin position="686"/>
        <end position="696"/>
    </location>
</feature>
<reference evidence="3" key="2">
    <citation type="submission" date="2004-02" db="EMBL/GenBank/DDBJ databases">
        <authorList>
            <consortium name="Genoscope"/>
            <consortium name="Whitehead Institute Centre for Genome Research"/>
        </authorList>
    </citation>
    <scope>NUCLEOTIDE SEQUENCE</scope>
</reference>
<sequence>MYRGRPPPRRACQSPPRPYQPEPGYRSDRNRPRIPYPHSYNNYRQPDSYSRSPPHRYPSPGLGRHRDGHLRSGDPSRQGSLSPRKPVPLDQKLVITVGNELTGASRLVPSHHYDRGKEFRELETARRRKELTERHSLPTKSILKKHWDSEDSRSADSPKVLDSSSMSKVAEQLLLALKGLEPDKVAPVLAELQSSPLMAQHANLDSDLKEILKLLAGHSSAAEDMDDEEKFLYGDSEEPKAQVTSEPVRNHSLELYRDVTEETLYGDFPDENAAVSGPAAPAQSADPACPPGTEPLEEDERQALEEYEKMQDLLKTIGLDLGVAEIGRMAARTKERLQGNKGPAKTPTRRRRFSSGSSDGGQSLGNRSRSASSRSSSRSGSGRRRGSWSSRDGPRRSPAPPRNHRDAKELRSEPQQPHGAPACPRPPQSGIPIPTYPPPPPVHGTIPQNYPPPGYGQYASYLPYMPQQWPPMYPPPNMSLPPPPGPENYPPPVSYNKPLNKVLPEASGAGLAKSTEGEQVGPCLRRMSEEQNNQSQKQKVLEEREKLRQERDVRMKKKEYLMKELERLRKQQGEFLRKKRREKGGHKDPLLEEISLLQEEVMKQISLLRSEHEAAEKKRRELETVALILGLSPSERPSGRSSASREPQDSAAAPSQRKRQRSPEGQAPASSSPRKTLDPYDRPWASTPSRTFSSSAPEERLSKPAKGRRPELDVGSEFLLPVRGFFCLLCQVFSGDAVCAEEHVTTHTHNQKYQQHMREFPLYEQRRNLDRQAGRSSQSSGTKRKQEDEESRSRDKEERSRQKKEKRDKRKEEDPVQEEEAEEKPSQKEGKILEEEKPSNLRKEEEEYRSSRKEDKHRCTRQEESKEKPSRREEDDRARHKEEEEHRYRYRRDEDGRYDHRPKYQPRADKHAEPRPKNDRDEGKAKAFKKPDSGKSDGKMNASKSEPPAKPHNPPKILCGPSPAMKAKLRKQNLETAKTSPVTPVFGKFMWKKKENLLATEAQKAAAEFIKDDEAADQECLAKSVAAAKEIAQKLASMQNTPPPWGSAGTNQEKPHPSLPAASPGFRRPSVVDKPAPPKTSRTTRPPNAHLSPQSAGPMFPVVVASNPVNSTGPQNPTVASSSLDVLAKPRSSADPQPSLVPPLSKPSAVAEAPAGSRPVPKVSPLHQGVQASMFEVNPAPQVSGPAPSQAQPVASQPKASPPAEAPEPARSSVVTMESDVAAPGVPE</sequence>
<dbReference type="OrthoDB" id="9909793at2759"/>
<feature type="compositionally biased region" description="Basic and acidic residues" evidence="2">
    <location>
        <begin position="539"/>
        <end position="552"/>
    </location>
</feature>
<evidence type="ECO:0000256" key="1">
    <source>
        <dbReference type="SAM" id="Coils"/>
    </source>
</evidence>
<dbReference type="InterPro" id="IPR055309">
    <property type="entry name" value="Znf318-like"/>
</dbReference>
<feature type="compositionally biased region" description="Basic and acidic residues" evidence="2">
    <location>
        <begin position="784"/>
        <end position="800"/>
    </location>
</feature>
<feature type="region of interest" description="Disordered" evidence="2">
    <location>
        <begin position="1038"/>
        <end position="1228"/>
    </location>
</feature>
<dbReference type="PANTHER" id="PTHR15577">
    <property type="entry name" value="ZINC FINGER CONTAINING PROTEIN"/>
    <property type="match status" value="1"/>
</dbReference>
<feature type="region of interest" description="Disordered" evidence="2">
    <location>
        <begin position="770"/>
        <end position="976"/>
    </location>
</feature>
<feature type="region of interest" description="Disordered" evidence="2">
    <location>
        <begin position="570"/>
        <end position="591"/>
    </location>
</feature>
<dbReference type="KEGG" id="tng:GSTEN00025020G001"/>
<dbReference type="PANTHER" id="PTHR15577:SF2">
    <property type="entry name" value="ZINC FINGER PROTEIN 318"/>
    <property type="match status" value="1"/>
</dbReference>
<name>Q4S2M3_TETNG</name>
<feature type="coiled-coil region" evidence="1">
    <location>
        <begin position="598"/>
        <end position="625"/>
    </location>
</feature>
<feature type="compositionally biased region" description="Pro residues" evidence="2">
    <location>
        <begin position="468"/>
        <end position="493"/>
    </location>
</feature>
<feature type="compositionally biased region" description="Basic and acidic residues" evidence="2">
    <location>
        <begin position="823"/>
        <end position="938"/>
    </location>
</feature>